<dbReference type="PATRIC" id="fig|284040.3.peg.3040"/>
<keyword evidence="3" id="KW-0804">Transcription</keyword>
<dbReference type="Proteomes" id="UP000034786">
    <property type="component" value="Unassembled WGS sequence"/>
</dbReference>
<evidence type="ECO:0000259" key="5">
    <source>
        <dbReference type="PROSITE" id="PS50977"/>
    </source>
</evidence>
<comment type="caution">
    <text evidence="6">The sequence shown here is derived from an EMBL/GenBank/DDBJ whole genome shotgun (WGS) entry which is preliminary data.</text>
</comment>
<dbReference type="PANTHER" id="PTHR47506">
    <property type="entry name" value="TRANSCRIPTIONAL REGULATORY PROTEIN"/>
    <property type="match status" value="1"/>
</dbReference>
<evidence type="ECO:0000313" key="6">
    <source>
        <dbReference type="EMBL" id="KJK36731.1"/>
    </source>
</evidence>
<sequence length="198" mass="21522">MARPRMFDEERALDAAMRTFWKKGYEATSTQDLCDATGLGRSSVYNTFKSKHDLFERSLARYIDTMTTAQLAVLEDARLSGADRIRTLFAVILDGDAEHRADGHSIGCLTVNTTVELAARDAEAARILERDTARRLAALRAVVEEGRRDGSITSPRDAGALARFINAAIAGMRVSSQGGADRAALESIAEITLDALTD</sequence>
<reference evidence="7" key="1">
    <citation type="submission" date="2015-02" db="EMBL/GenBank/DDBJ databases">
        <authorList>
            <person name="Ju K.-S."/>
            <person name="Doroghazi J.R."/>
            <person name="Metcalf W."/>
        </authorList>
    </citation>
    <scope>NUCLEOTIDE SEQUENCE [LARGE SCALE GENOMIC DNA]</scope>
    <source>
        <strain evidence="7">NRRL B-16380</strain>
    </source>
</reference>
<dbReference type="SUPFAM" id="SSF48498">
    <property type="entry name" value="Tetracyclin repressor-like, C-terminal domain"/>
    <property type="match status" value="1"/>
</dbReference>
<dbReference type="InterPro" id="IPR011075">
    <property type="entry name" value="TetR_C"/>
</dbReference>
<dbReference type="PRINTS" id="PR00455">
    <property type="entry name" value="HTHTETR"/>
</dbReference>
<dbReference type="EMBL" id="JYJH01000020">
    <property type="protein sequence ID" value="KJK36731.1"/>
    <property type="molecule type" value="Genomic_DNA"/>
</dbReference>
<keyword evidence="2 4" id="KW-0238">DNA-binding</keyword>
<dbReference type="STRING" id="284040.UK15_25395"/>
<dbReference type="PANTHER" id="PTHR47506:SF1">
    <property type="entry name" value="HTH-TYPE TRANSCRIPTIONAL REGULATOR YJDC"/>
    <property type="match status" value="1"/>
</dbReference>
<feature type="DNA-binding region" description="H-T-H motif" evidence="4">
    <location>
        <begin position="29"/>
        <end position="48"/>
    </location>
</feature>
<dbReference type="AlphaFoldDB" id="A0A0M2GLQ8"/>
<protein>
    <submittedName>
        <fullName evidence="6">Transcriptional regulator</fullName>
    </submittedName>
</protein>
<dbReference type="InterPro" id="IPR001647">
    <property type="entry name" value="HTH_TetR"/>
</dbReference>
<dbReference type="SUPFAM" id="SSF46689">
    <property type="entry name" value="Homeodomain-like"/>
    <property type="match status" value="1"/>
</dbReference>
<dbReference type="InterPro" id="IPR036271">
    <property type="entry name" value="Tet_transcr_reg_TetR-rel_C_sf"/>
</dbReference>
<dbReference type="Gene3D" id="1.10.10.60">
    <property type="entry name" value="Homeodomain-like"/>
    <property type="match status" value="1"/>
</dbReference>
<evidence type="ECO:0000256" key="3">
    <source>
        <dbReference type="ARBA" id="ARBA00023163"/>
    </source>
</evidence>
<organism evidence="6 7">
    <name type="scientific">Streptomyces variegatus</name>
    <dbReference type="NCBI Taxonomy" id="284040"/>
    <lineage>
        <taxon>Bacteria</taxon>
        <taxon>Bacillati</taxon>
        <taxon>Actinomycetota</taxon>
        <taxon>Actinomycetes</taxon>
        <taxon>Kitasatosporales</taxon>
        <taxon>Streptomycetaceae</taxon>
        <taxon>Streptomyces</taxon>
    </lineage>
</organism>
<evidence type="ECO:0000256" key="1">
    <source>
        <dbReference type="ARBA" id="ARBA00023015"/>
    </source>
</evidence>
<dbReference type="GO" id="GO:0003677">
    <property type="term" value="F:DNA binding"/>
    <property type="evidence" value="ECO:0007669"/>
    <property type="project" value="UniProtKB-UniRule"/>
</dbReference>
<dbReference type="Pfam" id="PF16925">
    <property type="entry name" value="TetR_C_13"/>
    <property type="match status" value="1"/>
</dbReference>
<dbReference type="PROSITE" id="PS50977">
    <property type="entry name" value="HTH_TETR_2"/>
    <property type="match status" value="1"/>
</dbReference>
<evidence type="ECO:0000256" key="2">
    <source>
        <dbReference type="ARBA" id="ARBA00023125"/>
    </source>
</evidence>
<gene>
    <name evidence="6" type="ORF">UK15_25395</name>
</gene>
<dbReference type="Pfam" id="PF00440">
    <property type="entry name" value="TetR_N"/>
    <property type="match status" value="1"/>
</dbReference>
<proteinExistence type="predicted"/>
<evidence type="ECO:0000256" key="4">
    <source>
        <dbReference type="PROSITE-ProRule" id="PRU00335"/>
    </source>
</evidence>
<dbReference type="RefSeq" id="WP_031140027.1">
    <property type="nucleotide sequence ID" value="NZ_JYJH01000020.1"/>
</dbReference>
<evidence type="ECO:0000313" key="7">
    <source>
        <dbReference type="Proteomes" id="UP000034786"/>
    </source>
</evidence>
<keyword evidence="7" id="KW-1185">Reference proteome</keyword>
<dbReference type="InterPro" id="IPR009057">
    <property type="entry name" value="Homeodomain-like_sf"/>
</dbReference>
<dbReference type="Gene3D" id="1.10.357.10">
    <property type="entry name" value="Tetracycline Repressor, domain 2"/>
    <property type="match status" value="1"/>
</dbReference>
<accession>A0A0M2GLQ8</accession>
<name>A0A0M2GLQ8_9ACTN</name>
<keyword evidence="1" id="KW-0805">Transcription regulation</keyword>
<feature type="domain" description="HTH tetR-type" evidence="5">
    <location>
        <begin position="6"/>
        <end position="66"/>
    </location>
</feature>